<evidence type="ECO:0000256" key="4">
    <source>
        <dbReference type="ARBA" id="ARBA00022839"/>
    </source>
</evidence>
<evidence type="ECO:0000313" key="10">
    <source>
        <dbReference type="Proteomes" id="UP000184082"/>
    </source>
</evidence>
<dbReference type="EMBL" id="FRAJ01000003">
    <property type="protein sequence ID" value="SHJ72101.1"/>
    <property type="molecule type" value="Genomic_DNA"/>
</dbReference>
<evidence type="ECO:0000256" key="1">
    <source>
        <dbReference type="ARBA" id="ARBA00022490"/>
    </source>
</evidence>
<dbReference type="HAMAP" id="MF_00378">
    <property type="entry name" value="Exonuc_7_L"/>
    <property type="match status" value="1"/>
</dbReference>
<accession>A0A1M6LLI8</accession>
<dbReference type="Proteomes" id="UP000184082">
    <property type="component" value="Unassembled WGS sequence"/>
</dbReference>
<protein>
    <recommendedName>
        <fullName evidence="5">Exodeoxyribonuclease 7 large subunit</fullName>
        <ecNumber evidence="5">3.1.11.6</ecNumber>
    </recommendedName>
    <alternativeName>
        <fullName evidence="5">Exodeoxyribonuclease VII large subunit</fullName>
        <shortName evidence="5">Exonuclease VII large subunit</shortName>
    </alternativeName>
</protein>
<keyword evidence="2 5" id="KW-0540">Nuclease</keyword>
<dbReference type="GO" id="GO:0006308">
    <property type="term" value="P:DNA catabolic process"/>
    <property type="evidence" value="ECO:0007669"/>
    <property type="project" value="UniProtKB-UniRule"/>
</dbReference>
<feature type="domain" description="Exonuclease VII large subunit C-terminal" evidence="7">
    <location>
        <begin position="124"/>
        <end position="333"/>
    </location>
</feature>
<dbReference type="STRING" id="1121266.SAMN02745883_00258"/>
<proteinExistence type="inferred from homology"/>
<dbReference type="GO" id="GO:0005737">
    <property type="term" value="C:cytoplasm"/>
    <property type="evidence" value="ECO:0007669"/>
    <property type="project" value="UniProtKB-SubCell"/>
</dbReference>
<dbReference type="AlphaFoldDB" id="A0A1M6LLI8"/>
<evidence type="ECO:0000313" key="9">
    <source>
        <dbReference type="EMBL" id="SHJ72101.1"/>
    </source>
</evidence>
<dbReference type="InterPro" id="IPR025824">
    <property type="entry name" value="OB-fold_nuc-bd_dom"/>
</dbReference>
<comment type="catalytic activity">
    <reaction evidence="5 6">
        <text>Exonucleolytic cleavage in either 5'- to 3'- or 3'- to 5'-direction to yield nucleoside 5'-phosphates.</text>
        <dbReference type="EC" id="3.1.11.6"/>
    </reaction>
</comment>
<dbReference type="InterPro" id="IPR003753">
    <property type="entry name" value="Exonuc_VII_L"/>
</dbReference>
<comment type="subcellular location">
    <subcellularLocation>
        <location evidence="5 6">Cytoplasm</location>
    </subcellularLocation>
</comment>
<dbReference type="InterPro" id="IPR020579">
    <property type="entry name" value="Exonuc_VII_lsu_C"/>
</dbReference>
<evidence type="ECO:0000256" key="5">
    <source>
        <dbReference type="HAMAP-Rule" id="MF_00378"/>
    </source>
</evidence>
<evidence type="ECO:0000256" key="6">
    <source>
        <dbReference type="RuleBase" id="RU004355"/>
    </source>
</evidence>
<reference evidence="9 10" key="1">
    <citation type="submission" date="2016-11" db="EMBL/GenBank/DDBJ databases">
        <authorList>
            <person name="Jaros S."/>
            <person name="Januszkiewicz K."/>
            <person name="Wedrychowicz H."/>
        </authorList>
    </citation>
    <scope>NUCLEOTIDE SEQUENCE [LARGE SCALE GENOMIC DNA]</scope>
    <source>
        <strain evidence="9 10">DSM 14501</strain>
    </source>
</reference>
<dbReference type="RefSeq" id="WP_072965750.1">
    <property type="nucleotide sequence ID" value="NZ_FRAJ01000003.1"/>
</dbReference>
<dbReference type="NCBIfam" id="TIGR00237">
    <property type="entry name" value="xseA"/>
    <property type="match status" value="1"/>
</dbReference>
<keyword evidence="3 5" id="KW-0378">Hydrolase</keyword>
<dbReference type="PANTHER" id="PTHR30008">
    <property type="entry name" value="EXODEOXYRIBONUCLEASE 7 LARGE SUBUNIT"/>
    <property type="match status" value="1"/>
</dbReference>
<comment type="function">
    <text evidence="5">Bidirectionally degrades single-stranded DNA into large acid-insoluble oligonucleotides, which are then degraded further into small acid-soluble oligonucleotides.</text>
</comment>
<evidence type="ECO:0000259" key="7">
    <source>
        <dbReference type="Pfam" id="PF02601"/>
    </source>
</evidence>
<organism evidence="9 10">
    <name type="scientific">Caminicella sporogenes DSM 14501</name>
    <dbReference type="NCBI Taxonomy" id="1121266"/>
    <lineage>
        <taxon>Bacteria</taxon>
        <taxon>Bacillati</taxon>
        <taxon>Bacillota</taxon>
        <taxon>Clostridia</taxon>
        <taxon>Peptostreptococcales</taxon>
        <taxon>Caminicellaceae</taxon>
        <taxon>Caminicella</taxon>
    </lineage>
</organism>
<keyword evidence="1 5" id="KW-0963">Cytoplasm</keyword>
<feature type="domain" description="OB-fold nucleic acid binding" evidence="8">
    <location>
        <begin position="6"/>
        <end position="100"/>
    </location>
</feature>
<evidence type="ECO:0000256" key="3">
    <source>
        <dbReference type="ARBA" id="ARBA00022801"/>
    </source>
</evidence>
<name>A0A1M6LLI8_9FIRM</name>
<dbReference type="PANTHER" id="PTHR30008:SF0">
    <property type="entry name" value="EXODEOXYRIBONUCLEASE 7 LARGE SUBUNIT"/>
    <property type="match status" value="1"/>
</dbReference>
<dbReference type="GO" id="GO:0008855">
    <property type="term" value="F:exodeoxyribonuclease VII activity"/>
    <property type="evidence" value="ECO:0007669"/>
    <property type="project" value="UniProtKB-UniRule"/>
</dbReference>
<dbReference type="GO" id="GO:0003676">
    <property type="term" value="F:nucleic acid binding"/>
    <property type="evidence" value="ECO:0007669"/>
    <property type="project" value="InterPro"/>
</dbReference>
<dbReference type="GO" id="GO:0009318">
    <property type="term" value="C:exodeoxyribonuclease VII complex"/>
    <property type="evidence" value="ECO:0007669"/>
    <property type="project" value="UniProtKB-UniRule"/>
</dbReference>
<dbReference type="EC" id="3.1.11.6" evidence="5"/>
<dbReference type="CDD" id="cd04489">
    <property type="entry name" value="ExoVII_LU_OBF"/>
    <property type="match status" value="1"/>
</dbReference>
<dbReference type="Pfam" id="PF13742">
    <property type="entry name" value="tRNA_anti_2"/>
    <property type="match status" value="1"/>
</dbReference>
<gene>
    <name evidence="5" type="primary">xseA</name>
    <name evidence="9" type="ORF">SAMN02745883_00258</name>
</gene>
<keyword evidence="4 5" id="KW-0269">Exonuclease</keyword>
<comment type="subunit">
    <text evidence="5">Heterooligomer composed of large and small subunits.</text>
</comment>
<keyword evidence="10" id="KW-1185">Reference proteome</keyword>
<sequence length="407" mass="46790">MRIKILTVTELTNYLKRILLHDPILNNLVIKGEISNFKLHSSGHVYFSIKDEKSKLKCIMFSSEFVKLKFMPKDGMKVIVKGYISIYDKNGEYQLYVNELEEEGLGDLYIEFEKLKNRLFKKGYFDSKYKKKIPFFPKKIAVVTSPTGAAIRDIISVITRRNNFVDILISPVLVQGDRASVQISEAIDRLNKIDDVDLIILARGGGSIEELWPFNEEIVADSIFNSKKPIISAVGHETDFTISDFVADLRAPTPSAAGEIAVPTISDIKYTLNLYYRNLKVNISKFIENYKHKLENYSEERMQKYLLYKIREEHQNLDYMHSQISNILNKKVEILKEMLFHLGNNLNNLSPLSTMSRGFAILQSSDNKLLTSVENVNLRDEIKVLLRDGYLNCTVDNIEKGDKLIDR</sequence>
<evidence type="ECO:0000259" key="8">
    <source>
        <dbReference type="Pfam" id="PF13742"/>
    </source>
</evidence>
<comment type="similarity">
    <text evidence="5 6">Belongs to the XseA family.</text>
</comment>
<dbReference type="Pfam" id="PF02601">
    <property type="entry name" value="Exonuc_VII_L"/>
    <property type="match status" value="1"/>
</dbReference>
<evidence type="ECO:0000256" key="2">
    <source>
        <dbReference type="ARBA" id="ARBA00022722"/>
    </source>
</evidence>